<evidence type="ECO:0000256" key="1">
    <source>
        <dbReference type="SAM" id="SignalP"/>
    </source>
</evidence>
<dbReference type="AlphaFoldDB" id="A0A2H1HML9"/>
<proteinExistence type="predicted"/>
<dbReference type="EMBL" id="FXYZ01000001">
    <property type="protein sequence ID" value="SMX64155.1"/>
    <property type="molecule type" value="Genomic_DNA"/>
</dbReference>
<evidence type="ECO:0000313" key="3">
    <source>
        <dbReference type="Proteomes" id="UP000234327"/>
    </source>
</evidence>
<feature type="chain" id="PRO_5038719964" evidence="1">
    <location>
        <begin position="30"/>
        <end position="65"/>
    </location>
</feature>
<sequence>MKRRTGAKAVAIAAAGALLLSACSTSTTGNDGEEGGGSLTVGTTDKVVALDPAGAYDNGSSLVEQ</sequence>
<dbReference type="PROSITE" id="PS51257">
    <property type="entry name" value="PROKAR_LIPOPROTEIN"/>
    <property type="match status" value="1"/>
</dbReference>
<keyword evidence="1" id="KW-0732">Signal</keyword>
<reference evidence="2 3" key="1">
    <citation type="submission" date="2017-03" db="EMBL/GenBank/DDBJ databases">
        <authorList>
            <person name="Afonso C.L."/>
            <person name="Miller P.J."/>
            <person name="Scott M.A."/>
            <person name="Spackman E."/>
            <person name="Goraichik I."/>
            <person name="Dimitrov K.M."/>
            <person name="Suarez D.L."/>
            <person name="Swayne D.E."/>
        </authorList>
    </citation>
    <scope>NUCLEOTIDE SEQUENCE [LARGE SCALE GENOMIC DNA]</scope>
    <source>
        <strain evidence="3">6(3)</strain>
    </source>
</reference>
<evidence type="ECO:0000313" key="2">
    <source>
        <dbReference type="EMBL" id="SMX64155.1"/>
    </source>
</evidence>
<protein>
    <submittedName>
        <fullName evidence="2">Peptide/nickel transport system substrate-binding protein</fullName>
    </submittedName>
</protein>
<gene>
    <name evidence="2" type="ORF">BAURA63_00365</name>
</gene>
<accession>A0A2H1HML9</accession>
<feature type="signal peptide" evidence="1">
    <location>
        <begin position="1"/>
        <end position="29"/>
    </location>
</feature>
<name>A0A2H1HML9_BREAU</name>
<organism evidence="2 3">
    <name type="scientific">Brevibacterium aurantiacum</name>
    <dbReference type="NCBI Taxonomy" id="273384"/>
    <lineage>
        <taxon>Bacteria</taxon>
        <taxon>Bacillati</taxon>
        <taxon>Actinomycetota</taxon>
        <taxon>Actinomycetes</taxon>
        <taxon>Micrococcales</taxon>
        <taxon>Brevibacteriaceae</taxon>
        <taxon>Brevibacterium</taxon>
    </lineage>
</organism>
<dbReference type="Proteomes" id="UP000234327">
    <property type="component" value="Unassembled WGS sequence"/>
</dbReference>